<dbReference type="Proteomes" id="UP000309450">
    <property type="component" value="Unassembled WGS sequence"/>
</dbReference>
<dbReference type="CDD" id="cd16913">
    <property type="entry name" value="YkuD_like"/>
    <property type="match status" value="1"/>
</dbReference>
<dbReference type="EMBL" id="SSND01000003">
    <property type="protein sequence ID" value="THD82790.1"/>
    <property type="molecule type" value="Genomic_DNA"/>
</dbReference>
<evidence type="ECO:0000256" key="2">
    <source>
        <dbReference type="ARBA" id="ARBA00005992"/>
    </source>
</evidence>
<keyword evidence="7 9" id="KW-0573">Peptidoglycan synthesis</keyword>
<accession>A0A4V6RS13</accession>
<dbReference type="GO" id="GO:0005576">
    <property type="term" value="C:extracellular region"/>
    <property type="evidence" value="ECO:0007669"/>
    <property type="project" value="TreeGrafter"/>
</dbReference>
<dbReference type="Pfam" id="PF03734">
    <property type="entry name" value="YkuD"/>
    <property type="match status" value="1"/>
</dbReference>
<dbReference type="InterPro" id="IPR005490">
    <property type="entry name" value="LD_TPept_cat_dom"/>
</dbReference>
<evidence type="ECO:0000256" key="11">
    <source>
        <dbReference type="SAM" id="SignalP"/>
    </source>
</evidence>
<dbReference type="GO" id="GO:0071972">
    <property type="term" value="F:peptidoglycan L,D-transpeptidase activity"/>
    <property type="evidence" value="ECO:0007669"/>
    <property type="project" value="TreeGrafter"/>
</dbReference>
<keyword evidence="3" id="KW-0328">Glycosyltransferase</keyword>
<feature type="signal peptide" evidence="11">
    <location>
        <begin position="1"/>
        <end position="29"/>
    </location>
</feature>
<evidence type="ECO:0000313" key="14">
    <source>
        <dbReference type="Proteomes" id="UP000309450"/>
    </source>
</evidence>
<evidence type="ECO:0000256" key="5">
    <source>
        <dbReference type="ARBA" id="ARBA00022801"/>
    </source>
</evidence>
<dbReference type="GO" id="GO:0018104">
    <property type="term" value="P:peptidoglycan-protein cross-linking"/>
    <property type="evidence" value="ECO:0007669"/>
    <property type="project" value="TreeGrafter"/>
</dbReference>
<keyword evidence="14" id="KW-1185">Reference proteome</keyword>
<feature type="active site" description="Proton donor/acceptor" evidence="9">
    <location>
        <position position="188"/>
    </location>
</feature>
<evidence type="ECO:0000256" key="4">
    <source>
        <dbReference type="ARBA" id="ARBA00022679"/>
    </source>
</evidence>
<evidence type="ECO:0000256" key="6">
    <source>
        <dbReference type="ARBA" id="ARBA00022960"/>
    </source>
</evidence>
<dbReference type="InterPro" id="IPR050979">
    <property type="entry name" value="LD-transpeptidase"/>
</dbReference>
<dbReference type="PROSITE" id="PS51257">
    <property type="entry name" value="PROKAR_LIPOPROTEIN"/>
    <property type="match status" value="1"/>
</dbReference>
<feature type="active site" description="Nucleophile" evidence="9">
    <location>
        <position position="204"/>
    </location>
</feature>
<keyword evidence="5" id="KW-0378">Hydrolase</keyword>
<dbReference type="OrthoDB" id="9795305at2"/>
<evidence type="ECO:0000256" key="3">
    <source>
        <dbReference type="ARBA" id="ARBA00022676"/>
    </source>
</evidence>
<comment type="pathway">
    <text evidence="1 9">Cell wall biogenesis; peptidoglycan biosynthesis.</text>
</comment>
<dbReference type="PANTHER" id="PTHR30582">
    <property type="entry name" value="L,D-TRANSPEPTIDASE"/>
    <property type="match status" value="1"/>
</dbReference>
<evidence type="ECO:0000313" key="13">
    <source>
        <dbReference type="EMBL" id="THD82790.1"/>
    </source>
</evidence>
<dbReference type="RefSeq" id="WP_136394818.1">
    <property type="nucleotide sequence ID" value="NZ_SSND01000003.1"/>
</dbReference>
<proteinExistence type="inferred from homology"/>
<keyword evidence="11" id="KW-0732">Signal</keyword>
<evidence type="ECO:0000259" key="12">
    <source>
        <dbReference type="PROSITE" id="PS52029"/>
    </source>
</evidence>
<keyword evidence="6 9" id="KW-0133">Cell shape</keyword>
<dbReference type="PANTHER" id="PTHR30582:SF24">
    <property type="entry name" value="L,D-TRANSPEPTIDASE ERFK_SRFK-RELATED"/>
    <property type="match status" value="1"/>
</dbReference>
<dbReference type="GO" id="GO:0008360">
    <property type="term" value="P:regulation of cell shape"/>
    <property type="evidence" value="ECO:0007669"/>
    <property type="project" value="UniProtKB-UniRule"/>
</dbReference>
<dbReference type="PROSITE" id="PS52029">
    <property type="entry name" value="LD_TPASE"/>
    <property type="match status" value="1"/>
</dbReference>
<dbReference type="AlphaFoldDB" id="A0A4V6RS13"/>
<evidence type="ECO:0000256" key="1">
    <source>
        <dbReference type="ARBA" id="ARBA00004752"/>
    </source>
</evidence>
<dbReference type="Gene3D" id="2.40.440.10">
    <property type="entry name" value="L,D-transpeptidase catalytic domain-like"/>
    <property type="match status" value="1"/>
</dbReference>
<evidence type="ECO:0000256" key="7">
    <source>
        <dbReference type="ARBA" id="ARBA00022984"/>
    </source>
</evidence>
<protein>
    <submittedName>
        <fullName evidence="13">L,D-transpeptidase</fullName>
    </submittedName>
</protein>
<comment type="caution">
    <text evidence="13">The sequence shown here is derived from an EMBL/GenBank/DDBJ whole genome shotgun (WGS) entry which is preliminary data.</text>
</comment>
<evidence type="ECO:0000256" key="9">
    <source>
        <dbReference type="PROSITE-ProRule" id="PRU01373"/>
    </source>
</evidence>
<gene>
    <name evidence="13" type="ORF">E7811_11550</name>
</gene>
<feature type="domain" description="L,D-TPase catalytic" evidence="12">
    <location>
        <begin position="92"/>
        <end position="228"/>
    </location>
</feature>
<feature type="region of interest" description="Disordered" evidence="10">
    <location>
        <begin position="232"/>
        <end position="289"/>
    </location>
</feature>
<sequence>MTRTGLKLATALAALALLSGCVVDPTMQAGSSNAPAKEVAPEDPPPPPQLQFAANYIAKQDGTFAVPQVPVEKVPVNMLRQEVDFPNTEAPGTIIIHPGEKSLHYILNNRRAIRYGIAVGRDGFGWAGEAIVSSRKPWPTWTPPKEMIARDPKLEKWKDGQPGGPTNPLGARALYLTTNGRDYGYRIHGTPDWWSIGRSASSGCFRMINQDVMDLYERVPDGAKVIVLNNDGSRANGLKLPPPQPVKAKATPKPKAQPAVTPDTGAAAPIPTAATGPMSTPAPSVAPAVTPSVTATPAVTAPAVPTPSTGTTTTASPTVAVPAAPAPAAPAATTPTPVVVQPVAPAVTVPAAPAPAPVVIQPAPAAPAPTCAVPLVNGICPQG</sequence>
<feature type="chain" id="PRO_5020434179" evidence="11">
    <location>
        <begin position="30"/>
        <end position="383"/>
    </location>
</feature>
<dbReference type="InterPro" id="IPR038063">
    <property type="entry name" value="Transpep_catalytic_dom"/>
</dbReference>
<name>A0A4V6RS13_9RHOB</name>
<comment type="similarity">
    <text evidence="2">Belongs to the YkuD family.</text>
</comment>
<keyword evidence="8 9" id="KW-0961">Cell wall biogenesis/degradation</keyword>
<feature type="compositionally biased region" description="Low complexity" evidence="10">
    <location>
        <begin position="246"/>
        <end position="289"/>
    </location>
</feature>
<dbReference type="GO" id="GO:0016757">
    <property type="term" value="F:glycosyltransferase activity"/>
    <property type="evidence" value="ECO:0007669"/>
    <property type="project" value="UniProtKB-KW"/>
</dbReference>
<dbReference type="UniPathway" id="UPA00219"/>
<dbReference type="SUPFAM" id="SSF141523">
    <property type="entry name" value="L,D-transpeptidase catalytic domain-like"/>
    <property type="match status" value="1"/>
</dbReference>
<dbReference type="FunFam" id="2.40.440.10:FF:000002">
    <property type="entry name" value="L,D-transpeptidase ErfK/SrfK"/>
    <property type="match status" value="1"/>
</dbReference>
<reference evidence="13 14" key="1">
    <citation type="submission" date="2019-04" db="EMBL/GenBank/DDBJ databases">
        <title>Draft genome sequence of Gemmobacter aestuarii sp. nov.</title>
        <authorList>
            <person name="Hameed A."/>
            <person name="Lin S.-Y."/>
            <person name="Shahina M."/>
            <person name="Lai W.-A."/>
            <person name="Young C.-C."/>
        </authorList>
    </citation>
    <scope>NUCLEOTIDE SEQUENCE [LARGE SCALE GENOMIC DNA]</scope>
    <source>
        <strain evidence="13 14">CC-PW-75</strain>
    </source>
</reference>
<keyword evidence="4" id="KW-0808">Transferase</keyword>
<dbReference type="GO" id="GO:0071555">
    <property type="term" value="P:cell wall organization"/>
    <property type="evidence" value="ECO:0007669"/>
    <property type="project" value="UniProtKB-UniRule"/>
</dbReference>
<evidence type="ECO:0000256" key="8">
    <source>
        <dbReference type="ARBA" id="ARBA00023316"/>
    </source>
</evidence>
<organism evidence="13 14">
    <name type="scientific">Aliigemmobacter aestuarii</name>
    <dbReference type="NCBI Taxonomy" id="1445661"/>
    <lineage>
        <taxon>Bacteria</taxon>
        <taxon>Pseudomonadati</taxon>
        <taxon>Pseudomonadota</taxon>
        <taxon>Alphaproteobacteria</taxon>
        <taxon>Rhodobacterales</taxon>
        <taxon>Paracoccaceae</taxon>
        <taxon>Aliigemmobacter</taxon>
    </lineage>
</organism>
<evidence type="ECO:0000256" key="10">
    <source>
        <dbReference type="SAM" id="MobiDB-lite"/>
    </source>
</evidence>